<protein>
    <submittedName>
        <fullName evidence="2">Uncharacterized protein</fullName>
    </submittedName>
</protein>
<proteinExistence type="predicted"/>
<gene>
    <name evidence="2" type="ORF">E2C01_052081</name>
</gene>
<evidence type="ECO:0000256" key="1">
    <source>
        <dbReference type="SAM" id="MobiDB-lite"/>
    </source>
</evidence>
<organism evidence="2 3">
    <name type="scientific">Portunus trituberculatus</name>
    <name type="common">Swimming crab</name>
    <name type="synonym">Neptunus trituberculatus</name>
    <dbReference type="NCBI Taxonomy" id="210409"/>
    <lineage>
        <taxon>Eukaryota</taxon>
        <taxon>Metazoa</taxon>
        <taxon>Ecdysozoa</taxon>
        <taxon>Arthropoda</taxon>
        <taxon>Crustacea</taxon>
        <taxon>Multicrustacea</taxon>
        <taxon>Malacostraca</taxon>
        <taxon>Eumalacostraca</taxon>
        <taxon>Eucarida</taxon>
        <taxon>Decapoda</taxon>
        <taxon>Pleocyemata</taxon>
        <taxon>Brachyura</taxon>
        <taxon>Eubrachyura</taxon>
        <taxon>Portunoidea</taxon>
        <taxon>Portunidae</taxon>
        <taxon>Portuninae</taxon>
        <taxon>Portunus</taxon>
    </lineage>
</organism>
<comment type="caution">
    <text evidence="2">The sequence shown here is derived from an EMBL/GenBank/DDBJ whole genome shotgun (WGS) entry which is preliminary data.</text>
</comment>
<sequence length="105" mass="11546">MVNEASLVSLIPSTAAADVNRALCFETHPKPITSFTQSPVPPVSSFPPSPPLRHPSHLSRQKPPFLPLLFFCHPSPVPPFLPSLSFRHPTHPPSHLLLLVWVCFG</sequence>
<dbReference type="Proteomes" id="UP000324222">
    <property type="component" value="Unassembled WGS sequence"/>
</dbReference>
<feature type="region of interest" description="Disordered" evidence="1">
    <location>
        <begin position="35"/>
        <end position="59"/>
    </location>
</feature>
<dbReference type="AlphaFoldDB" id="A0A5B7GKK9"/>
<reference evidence="2 3" key="1">
    <citation type="submission" date="2019-05" db="EMBL/GenBank/DDBJ databases">
        <title>Another draft genome of Portunus trituberculatus and its Hox gene families provides insights of decapod evolution.</title>
        <authorList>
            <person name="Jeong J.-H."/>
            <person name="Song I."/>
            <person name="Kim S."/>
            <person name="Choi T."/>
            <person name="Kim D."/>
            <person name="Ryu S."/>
            <person name="Kim W."/>
        </authorList>
    </citation>
    <scope>NUCLEOTIDE SEQUENCE [LARGE SCALE GENOMIC DNA]</scope>
    <source>
        <tissue evidence="2">Muscle</tissue>
    </source>
</reference>
<accession>A0A5B7GKK9</accession>
<dbReference type="EMBL" id="VSRR010015359">
    <property type="protein sequence ID" value="MPC58086.1"/>
    <property type="molecule type" value="Genomic_DNA"/>
</dbReference>
<name>A0A5B7GKK9_PORTR</name>
<feature type="compositionally biased region" description="Pro residues" evidence="1">
    <location>
        <begin position="39"/>
        <end position="53"/>
    </location>
</feature>
<evidence type="ECO:0000313" key="2">
    <source>
        <dbReference type="EMBL" id="MPC58086.1"/>
    </source>
</evidence>
<keyword evidence="3" id="KW-1185">Reference proteome</keyword>
<evidence type="ECO:0000313" key="3">
    <source>
        <dbReference type="Proteomes" id="UP000324222"/>
    </source>
</evidence>